<sequence length="419" mass="44875">MKRFRRTFAGALCAVIAISAGAARADTIVLSDKDKKQADIESKQGADVAAEVAKQMKLSTDKAQLDRVNTIGQKIAAFANTTRISIDPKYGFGNDRVFPFTWHFNVVDSKEVNAFSLPGGYVYVNTGLLNFVRSDDELAAVLGHEITHAAHHHSVELAHKQSQFSSGTMIAMVAAALAHIDMGSVATAANGIGMSQMNNHYGENAERDADHGGLILMQKAGYNPVAALTFMQRLAEQESHGVDIDYGILQDHPFTKERVGTIGTQLAQMDIAVTPKTVATVTNAKRFSVQDDPLPGAKSIVLGDVVCVTLNDPDGSRTQAIVKALNAQMDVGLEIYHIGQNENSVLIKDRPLLTMTAADAALAHEPTPMALASDVAKNIKTAIYRSSFSLYNPDGKPQVTLGGPEAQHFAPVNDAIGLK</sequence>
<keyword evidence="2" id="KW-0479">Metal-binding</keyword>
<accession>A0A402D6U2</accession>
<gene>
    <name evidence="7" type="ORF">CCAX7_38570</name>
</gene>
<reference evidence="7 8" key="1">
    <citation type="journal article" date="2019" name="Int. J. Syst. Evol. Microbiol.">
        <title>Capsulimonas corticalis gen. nov., sp. nov., an aerobic capsulated bacterium, of a novel bacterial order, Capsulimonadales ord. nov., of the class Armatimonadia of the phylum Armatimonadetes.</title>
        <authorList>
            <person name="Li J."/>
            <person name="Kudo C."/>
            <person name="Tonouchi A."/>
        </authorList>
    </citation>
    <scope>NUCLEOTIDE SEQUENCE [LARGE SCALE GENOMIC DNA]</scope>
    <source>
        <strain evidence="7 8">AX-7</strain>
    </source>
</reference>
<dbReference type="Gene3D" id="3.30.2010.10">
    <property type="entry name" value="Metalloproteases ('zincins'), catalytic domain"/>
    <property type="match status" value="1"/>
</dbReference>
<dbReference type="CDD" id="cd07331">
    <property type="entry name" value="M48C_Oma1_like"/>
    <property type="match status" value="1"/>
</dbReference>
<evidence type="ECO:0000256" key="6">
    <source>
        <dbReference type="RuleBase" id="RU003983"/>
    </source>
</evidence>
<dbReference type="KEGG" id="ccot:CCAX7_38570"/>
<dbReference type="GO" id="GO:0051603">
    <property type="term" value="P:proteolysis involved in protein catabolic process"/>
    <property type="evidence" value="ECO:0007669"/>
    <property type="project" value="TreeGrafter"/>
</dbReference>
<dbReference type="GO" id="GO:0004222">
    <property type="term" value="F:metalloendopeptidase activity"/>
    <property type="evidence" value="ECO:0007669"/>
    <property type="project" value="InterPro"/>
</dbReference>
<dbReference type="InterPro" id="IPR051156">
    <property type="entry name" value="Mito/Outer_Membr_Metalloprot"/>
</dbReference>
<keyword evidence="4 6" id="KW-0862">Zinc</keyword>
<evidence type="ECO:0000256" key="3">
    <source>
        <dbReference type="ARBA" id="ARBA00022801"/>
    </source>
</evidence>
<evidence type="ECO:0000256" key="1">
    <source>
        <dbReference type="ARBA" id="ARBA00022670"/>
    </source>
</evidence>
<dbReference type="Pfam" id="PF01435">
    <property type="entry name" value="Peptidase_M48"/>
    <property type="match status" value="1"/>
</dbReference>
<keyword evidence="3 6" id="KW-0378">Hydrolase</keyword>
<dbReference type="EMBL" id="AP025739">
    <property type="protein sequence ID" value="BDI31806.1"/>
    <property type="molecule type" value="Genomic_DNA"/>
</dbReference>
<evidence type="ECO:0000256" key="5">
    <source>
        <dbReference type="ARBA" id="ARBA00023049"/>
    </source>
</evidence>
<organism evidence="7 8">
    <name type="scientific">Capsulimonas corticalis</name>
    <dbReference type="NCBI Taxonomy" id="2219043"/>
    <lineage>
        <taxon>Bacteria</taxon>
        <taxon>Bacillati</taxon>
        <taxon>Armatimonadota</taxon>
        <taxon>Armatimonadia</taxon>
        <taxon>Capsulimonadales</taxon>
        <taxon>Capsulimonadaceae</taxon>
        <taxon>Capsulimonas</taxon>
    </lineage>
</organism>
<name>A0A402D6U2_9BACT</name>
<keyword evidence="1 6" id="KW-0645">Protease</keyword>
<keyword evidence="8" id="KW-1185">Reference proteome</keyword>
<protein>
    <submittedName>
        <fullName evidence="7">Uncharacterized protein</fullName>
    </submittedName>
</protein>
<dbReference type="AlphaFoldDB" id="A0A402D6U2"/>
<dbReference type="RefSeq" id="WP_119325177.1">
    <property type="nucleotide sequence ID" value="NZ_AP025739.1"/>
</dbReference>
<dbReference type="PANTHER" id="PTHR22726:SF1">
    <property type="entry name" value="METALLOENDOPEPTIDASE OMA1, MITOCHONDRIAL"/>
    <property type="match status" value="1"/>
</dbReference>
<dbReference type="OrthoDB" id="9810445at2"/>
<evidence type="ECO:0000256" key="2">
    <source>
        <dbReference type="ARBA" id="ARBA00022723"/>
    </source>
</evidence>
<dbReference type="InterPro" id="IPR001915">
    <property type="entry name" value="Peptidase_M48"/>
</dbReference>
<proteinExistence type="inferred from homology"/>
<dbReference type="GO" id="GO:0016020">
    <property type="term" value="C:membrane"/>
    <property type="evidence" value="ECO:0007669"/>
    <property type="project" value="TreeGrafter"/>
</dbReference>
<comment type="similarity">
    <text evidence="6">Belongs to the peptidase M48 family.</text>
</comment>
<comment type="cofactor">
    <cofactor evidence="6">
        <name>Zn(2+)</name>
        <dbReference type="ChEBI" id="CHEBI:29105"/>
    </cofactor>
    <text evidence="6">Binds 1 zinc ion per subunit.</text>
</comment>
<evidence type="ECO:0000256" key="4">
    <source>
        <dbReference type="ARBA" id="ARBA00022833"/>
    </source>
</evidence>
<evidence type="ECO:0000313" key="7">
    <source>
        <dbReference type="EMBL" id="BDI31806.1"/>
    </source>
</evidence>
<dbReference type="GO" id="GO:0046872">
    <property type="term" value="F:metal ion binding"/>
    <property type="evidence" value="ECO:0007669"/>
    <property type="project" value="UniProtKB-KW"/>
</dbReference>
<keyword evidence="5 6" id="KW-0482">Metalloprotease</keyword>
<dbReference type="PANTHER" id="PTHR22726">
    <property type="entry name" value="METALLOENDOPEPTIDASE OMA1"/>
    <property type="match status" value="1"/>
</dbReference>
<dbReference type="Proteomes" id="UP000287394">
    <property type="component" value="Chromosome"/>
</dbReference>
<evidence type="ECO:0000313" key="8">
    <source>
        <dbReference type="Proteomes" id="UP000287394"/>
    </source>
</evidence>